<comment type="similarity">
    <text evidence="2">Belongs to the type IB topoisomerase family.</text>
</comment>
<reference evidence="11" key="1">
    <citation type="journal article" date="2020" name="Nature">
        <title>Giant virus diversity and host interactions through global metagenomics.</title>
        <authorList>
            <person name="Schulz F."/>
            <person name="Roux S."/>
            <person name="Paez-Espino D."/>
            <person name="Jungbluth S."/>
            <person name="Walsh D.A."/>
            <person name="Denef V.J."/>
            <person name="McMahon K.D."/>
            <person name="Konstantinidis K.T."/>
            <person name="Eloe-Fadrosh E.A."/>
            <person name="Kyrpides N.C."/>
            <person name="Woyke T."/>
        </authorList>
    </citation>
    <scope>NUCLEOTIDE SEQUENCE</scope>
    <source>
        <strain evidence="11">GVMAG-M-3300023179-103</strain>
    </source>
</reference>
<dbReference type="InterPro" id="IPR013030">
    <property type="entry name" value="DNA_topo_DNA_db_N_dom2"/>
</dbReference>
<dbReference type="InterPro" id="IPR013499">
    <property type="entry name" value="TopoI_euk"/>
</dbReference>
<organism evidence="11">
    <name type="scientific">viral metagenome</name>
    <dbReference type="NCBI Taxonomy" id="1070528"/>
    <lineage>
        <taxon>unclassified sequences</taxon>
        <taxon>metagenomes</taxon>
        <taxon>organismal metagenomes</taxon>
    </lineage>
</organism>
<dbReference type="Gene3D" id="3.90.15.10">
    <property type="entry name" value="Topoisomerase I, Chain A, domain 3"/>
    <property type="match status" value="1"/>
</dbReference>
<dbReference type="InterPro" id="IPR014727">
    <property type="entry name" value="TopoI_cat_a/b-sub_euk"/>
</dbReference>
<keyword evidence="5" id="KW-0799">Topoisomerase</keyword>
<proteinExistence type="inferred from homology"/>
<protein>
    <recommendedName>
        <fullName evidence="4">DNA topoisomerase 1</fullName>
        <ecNumber evidence="3">5.6.2.1</ecNumber>
    </recommendedName>
    <alternativeName>
        <fullName evidence="8">DNA topoisomerase I</fullName>
    </alternativeName>
</protein>
<evidence type="ECO:0000256" key="2">
    <source>
        <dbReference type="ARBA" id="ARBA00006645"/>
    </source>
</evidence>
<name>A0A6C0DXV2_9ZZZZ</name>
<evidence type="ECO:0000256" key="1">
    <source>
        <dbReference type="ARBA" id="ARBA00000213"/>
    </source>
</evidence>
<dbReference type="Gene3D" id="2.170.11.10">
    <property type="entry name" value="DNA Topoisomerase I, domain 2"/>
    <property type="match status" value="1"/>
</dbReference>
<dbReference type="InterPro" id="IPR011010">
    <property type="entry name" value="DNA_brk_join_enz"/>
</dbReference>
<dbReference type="AlphaFoldDB" id="A0A6C0DXV2"/>
<dbReference type="GO" id="GO:0005730">
    <property type="term" value="C:nucleolus"/>
    <property type="evidence" value="ECO:0007669"/>
    <property type="project" value="TreeGrafter"/>
</dbReference>
<dbReference type="GO" id="GO:0003917">
    <property type="term" value="F:DNA topoisomerase type I (single strand cut, ATP-independent) activity"/>
    <property type="evidence" value="ECO:0007669"/>
    <property type="project" value="UniProtKB-EC"/>
</dbReference>
<dbReference type="Pfam" id="PF14370">
    <property type="entry name" value="Topo_C_assoc"/>
    <property type="match status" value="1"/>
</dbReference>
<dbReference type="InterPro" id="IPR013034">
    <property type="entry name" value="DNA_topo_DNA_db_N_dom1"/>
</dbReference>
<evidence type="ECO:0000256" key="6">
    <source>
        <dbReference type="ARBA" id="ARBA00023125"/>
    </source>
</evidence>
<dbReference type="InterPro" id="IPR014711">
    <property type="entry name" value="TopoI_cat_a-hlx-sub_euk"/>
</dbReference>
<feature type="domain" description="DNA topoisomerase I eukaryotic-type" evidence="10">
    <location>
        <begin position="193"/>
        <end position="570"/>
    </location>
</feature>
<dbReference type="SUPFAM" id="SSF56349">
    <property type="entry name" value="DNA breaking-rejoining enzymes"/>
    <property type="match status" value="1"/>
</dbReference>
<dbReference type="Gene3D" id="1.10.132.10">
    <property type="match status" value="1"/>
</dbReference>
<dbReference type="GO" id="GO:0006260">
    <property type="term" value="P:DNA replication"/>
    <property type="evidence" value="ECO:0007669"/>
    <property type="project" value="TreeGrafter"/>
</dbReference>
<evidence type="ECO:0000256" key="9">
    <source>
        <dbReference type="SAM" id="Coils"/>
    </source>
</evidence>
<dbReference type="Pfam" id="PF01028">
    <property type="entry name" value="Topoisom_I"/>
    <property type="match status" value="1"/>
</dbReference>
<keyword evidence="7" id="KW-0413">Isomerase</keyword>
<sequence>MTSYEEYMDKKLDFYNMLYSIIKDRINGGGRKLFNDVDIIKDGGGNKKWTTLQHNGVIFYPEYQPCGVKIRYQDKEIELNKEAEEFIVYYVNEKYDKYRTEKFKKNFFYDWKHLLTPELRLIIKDFNLCNFDEIKRHLILESENKKALKQSKSKEELSETKKEKDEQYLKYKTAIVDDKEQIIDNFMVEPPTIFVGRGNHPLSGKIKQRLYPQDITLNIGKNMSIPIPNIIKPDNYNAKKYSWGSIISDNTLEWVASWQNNVTEKYNYARFGRKSDFKMKSDEQKYDKARMLKKKIHKIREKNEKNMSSSNREIIQLSTALFLIDNLALRVGNEKKEDEADTVGVTTLKVKNIELLENNILKLDFLGKDSIRYVNKVSIPEIVYNNLKILIQDKNNNDEVFDLVNSDSLNSYLRKFMRKLTAKVFRTFNASYLMQTELRKILAKYKDYDKPDKLQVVLHEYEMANLKVAKLCNHQKEVNKNKTSQIEKTTDKIKEITSKINKYKRQKKDKTEKGQKTTNLNKKIASLQEKIKLSKKKKTLQTESKALASGTSKINYIDPRITIAFLKNINLITNIDKFFSKTQLTQITWAMNIDDDFKF</sequence>
<dbReference type="PROSITE" id="PS52038">
    <property type="entry name" value="TOPO_IB_2"/>
    <property type="match status" value="1"/>
</dbReference>
<dbReference type="Pfam" id="PF02919">
    <property type="entry name" value="Topoisom_I_N"/>
    <property type="match status" value="1"/>
</dbReference>
<dbReference type="InterPro" id="IPR036202">
    <property type="entry name" value="TopoI_DNA-bd_euk_N_sf"/>
</dbReference>
<evidence type="ECO:0000259" key="10">
    <source>
        <dbReference type="SMART" id="SM00435"/>
    </source>
</evidence>
<evidence type="ECO:0000256" key="5">
    <source>
        <dbReference type="ARBA" id="ARBA00023029"/>
    </source>
</evidence>
<dbReference type="PANTHER" id="PTHR10290">
    <property type="entry name" value="DNA TOPOISOMERASE I"/>
    <property type="match status" value="1"/>
</dbReference>
<dbReference type="PRINTS" id="PR00416">
    <property type="entry name" value="EUTPISMRASEI"/>
</dbReference>
<evidence type="ECO:0000256" key="8">
    <source>
        <dbReference type="ARBA" id="ARBA00033297"/>
    </source>
</evidence>
<dbReference type="GO" id="GO:0003677">
    <property type="term" value="F:DNA binding"/>
    <property type="evidence" value="ECO:0007669"/>
    <property type="project" value="UniProtKB-KW"/>
</dbReference>
<evidence type="ECO:0000256" key="3">
    <source>
        <dbReference type="ARBA" id="ARBA00012891"/>
    </source>
</evidence>
<dbReference type="GO" id="GO:0006265">
    <property type="term" value="P:DNA topological change"/>
    <property type="evidence" value="ECO:0007669"/>
    <property type="project" value="InterPro"/>
</dbReference>
<dbReference type="InterPro" id="IPR013500">
    <property type="entry name" value="TopoI_cat_euk"/>
</dbReference>
<dbReference type="InterPro" id="IPR008336">
    <property type="entry name" value="TopoI_DNA-bd_euk"/>
</dbReference>
<dbReference type="PANTHER" id="PTHR10290:SF3">
    <property type="entry name" value="DNA TOPOISOMERASE 1"/>
    <property type="match status" value="1"/>
</dbReference>
<dbReference type="Gene3D" id="1.10.10.41">
    <property type="entry name" value="Yeast DNA topoisomerase - domain 1"/>
    <property type="match status" value="1"/>
</dbReference>
<dbReference type="GO" id="GO:0007059">
    <property type="term" value="P:chromosome segregation"/>
    <property type="evidence" value="ECO:0007669"/>
    <property type="project" value="TreeGrafter"/>
</dbReference>
<dbReference type="EMBL" id="MN739695">
    <property type="protein sequence ID" value="QHT21574.1"/>
    <property type="molecule type" value="Genomic_DNA"/>
</dbReference>
<dbReference type="SUPFAM" id="SSF56741">
    <property type="entry name" value="Eukaryotic DNA topoisomerase I, N-terminal DNA-binding fragment"/>
    <property type="match status" value="1"/>
</dbReference>
<feature type="coiled-coil region" evidence="9">
    <location>
        <begin position="479"/>
        <end position="537"/>
    </location>
</feature>
<dbReference type="InterPro" id="IPR018521">
    <property type="entry name" value="TopoIB_AS"/>
</dbReference>
<accession>A0A6C0DXV2</accession>
<evidence type="ECO:0000256" key="7">
    <source>
        <dbReference type="ARBA" id="ARBA00023235"/>
    </source>
</evidence>
<dbReference type="InterPro" id="IPR025834">
    <property type="entry name" value="TopoI_C_dom"/>
</dbReference>
<keyword evidence="9" id="KW-0175">Coiled coil</keyword>
<comment type="catalytic activity">
    <reaction evidence="1">
        <text>ATP-independent breakage of single-stranded DNA, followed by passage and rejoining.</text>
        <dbReference type="EC" id="5.6.2.1"/>
    </reaction>
</comment>
<dbReference type="EC" id="5.6.2.1" evidence="3"/>
<evidence type="ECO:0000256" key="4">
    <source>
        <dbReference type="ARBA" id="ARBA00019632"/>
    </source>
</evidence>
<dbReference type="PROSITE" id="PS00176">
    <property type="entry name" value="TOPO_IB_1"/>
    <property type="match status" value="1"/>
</dbReference>
<dbReference type="InterPro" id="IPR051062">
    <property type="entry name" value="Topoisomerase_IB"/>
</dbReference>
<dbReference type="SMART" id="SM00435">
    <property type="entry name" value="TOPEUc"/>
    <property type="match status" value="1"/>
</dbReference>
<evidence type="ECO:0000313" key="11">
    <source>
        <dbReference type="EMBL" id="QHT21574.1"/>
    </source>
</evidence>
<keyword evidence="6" id="KW-0238">DNA-binding</keyword>
<dbReference type="GO" id="GO:0005694">
    <property type="term" value="C:chromosome"/>
    <property type="evidence" value="ECO:0007669"/>
    <property type="project" value="InterPro"/>
</dbReference>
<dbReference type="InterPro" id="IPR001631">
    <property type="entry name" value="TopoI"/>
</dbReference>